<dbReference type="Proteomes" id="UP000184184">
    <property type="component" value="Unassembled WGS sequence"/>
</dbReference>
<protein>
    <submittedName>
        <fullName evidence="7">Anthranilate phosphoribosyltransferase</fullName>
    </submittedName>
</protein>
<dbReference type="STRING" id="1027249.SAMN05216179_1216"/>
<evidence type="ECO:0000256" key="1">
    <source>
        <dbReference type="ARBA" id="ARBA00022676"/>
    </source>
</evidence>
<keyword evidence="3" id="KW-0822">Tryptophan biosynthesis</keyword>
<keyword evidence="3" id="KW-0028">Amino-acid biosynthesis</keyword>
<dbReference type="InterPro" id="IPR036320">
    <property type="entry name" value="Glycosyl_Trfase_fam3_N_dom_sf"/>
</dbReference>
<proteinExistence type="predicted"/>
<keyword evidence="8" id="KW-1185">Reference proteome</keyword>
<dbReference type="Pfam" id="PF00591">
    <property type="entry name" value="Glycos_transf_3"/>
    <property type="match status" value="1"/>
</dbReference>
<dbReference type="AlphaFoldDB" id="A0A1M7MH78"/>
<dbReference type="InterPro" id="IPR000312">
    <property type="entry name" value="Glycosyl_Trfase_fam3"/>
</dbReference>
<evidence type="ECO:0000313" key="8">
    <source>
        <dbReference type="Proteomes" id="UP000184184"/>
    </source>
</evidence>
<dbReference type="PANTHER" id="PTHR43285:SF2">
    <property type="entry name" value="ANTHRANILATE PHOSPHORIBOSYLTRANSFERASE"/>
    <property type="match status" value="1"/>
</dbReference>
<organism evidence="7 8">
    <name type="scientific">Gracilibacillus kekensis</name>
    <dbReference type="NCBI Taxonomy" id="1027249"/>
    <lineage>
        <taxon>Bacteria</taxon>
        <taxon>Bacillati</taxon>
        <taxon>Bacillota</taxon>
        <taxon>Bacilli</taxon>
        <taxon>Bacillales</taxon>
        <taxon>Bacillaceae</taxon>
        <taxon>Gracilibacillus</taxon>
    </lineage>
</organism>
<dbReference type="EMBL" id="FRCZ01000002">
    <property type="protein sequence ID" value="SHM90215.1"/>
    <property type="molecule type" value="Genomic_DNA"/>
</dbReference>
<evidence type="ECO:0000256" key="2">
    <source>
        <dbReference type="ARBA" id="ARBA00022679"/>
    </source>
</evidence>
<dbReference type="GO" id="GO:0005829">
    <property type="term" value="C:cytosol"/>
    <property type="evidence" value="ECO:0007669"/>
    <property type="project" value="TreeGrafter"/>
</dbReference>
<dbReference type="SUPFAM" id="SSF47648">
    <property type="entry name" value="Nucleoside phosphorylase/phosphoribosyltransferase N-terminal domain"/>
    <property type="match status" value="1"/>
</dbReference>
<dbReference type="InterPro" id="IPR017459">
    <property type="entry name" value="Glycosyl_Trfase_fam3_N_dom"/>
</dbReference>
<reference evidence="7 8" key="1">
    <citation type="submission" date="2016-11" db="EMBL/GenBank/DDBJ databases">
        <authorList>
            <person name="Jaros S."/>
            <person name="Januszkiewicz K."/>
            <person name="Wedrychowicz H."/>
        </authorList>
    </citation>
    <scope>NUCLEOTIDE SEQUENCE [LARGE SCALE GENOMIC DNA]</scope>
    <source>
        <strain evidence="7 8">CGMCC 1.10681</strain>
    </source>
</reference>
<dbReference type="Pfam" id="PF02885">
    <property type="entry name" value="Glycos_trans_3N"/>
    <property type="match status" value="1"/>
</dbReference>
<evidence type="ECO:0000256" key="3">
    <source>
        <dbReference type="ARBA" id="ARBA00022822"/>
    </source>
</evidence>
<dbReference type="Gene3D" id="1.20.970.10">
    <property type="entry name" value="Transferase, Pyrimidine Nucleoside Phosphorylase, Chain C"/>
    <property type="match status" value="1"/>
</dbReference>
<dbReference type="GO" id="GO:0004048">
    <property type="term" value="F:anthranilate phosphoribosyltransferase activity"/>
    <property type="evidence" value="ECO:0007669"/>
    <property type="project" value="InterPro"/>
</dbReference>
<feature type="domain" description="Glycosyl transferase family 3" evidence="5">
    <location>
        <begin position="130"/>
        <end position="333"/>
    </location>
</feature>
<keyword evidence="2 7" id="KW-0808">Transferase</keyword>
<dbReference type="InterPro" id="IPR035902">
    <property type="entry name" value="Nuc_phospho_transferase"/>
</dbReference>
<evidence type="ECO:0000313" key="7">
    <source>
        <dbReference type="EMBL" id="SHM90215.1"/>
    </source>
</evidence>
<evidence type="ECO:0000256" key="4">
    <source>
        <dbReference type="ARBA" id="ARBA00023141"/>
    </source>
</evidence>
<dbReference type="InterPro" id="IPR005940">
    <property type="entry name" value="Anthranilate_Pribosyl_Tfrase"/>
</dbReference>
<dbReference type="OrthoDB" id="9926at2"/>
<keyword evidence="1 7" id="KW-0328">Glycosyltransferase</keyword>
<dbReference type="SUPFAM" id="SSF52418">
    <property type="entry name" value="Nucleoside phosphorylase/phosphoribosyltransferase catalytic domain"/>
    <property type="match status" value="1"/>
</dbReference>
<sequence>MQQWLKEVARGKKGAKDLTYEETLAVAEQILSGKATDAQIAAYLVAERIKTESPDELCAFIETLEKHANRLTISNELQDKLIDFAGPYNGRNSFAATVPVSLLLADQGIPAFLSASDTLPPKYGTSLKAIMKSLGVDVTLSKEQIEMNIENESFGFVDTEYFCNPLASVRHIREEIGVRTLFNTVEKLINLPQAKNVMLGAFHRTAIHKLNDVFKQLNYRHVYIVQGLEGSEDVPVHRNSFVFDWTPENLESFIIKPNEYGLEYKEFDKSNKLYAEEQAAIIRSILSGESKPEYRYYYNQTLLNAGLRYYLFHHTDSVEEGINIAKRQLRDGNGLSKLESVISNKCEVK</sequence>
<evidence type="ECO:0000259" key="6">
    <source>
        <dbReference type="Pfam" id="PF02885"/>
    </source>
</evidence>
<evidence type="ECO:0000259" key="5">
    <source>
        <dbReference type="Pfam" id="PF00591"/>
    </source>
</evidence>
<feature type="domain" description="Glycosyl transferase family 3 N-terminal" evidence="6">
    <location>
        <begin position="3"/>
        <end position="68"/>
    </location>
</feature>
<keyword evidence="4" id="KW-0057">Aromatic amino acid biosynthesis</keyword>
<dbReference type="PANTHER" id="PTHR43285">
    <property type="entry name" value="ANTHRANILATE PHOSPHORIBOSYLTRANSFERASE"/>
    <property type="match status" value="1"/>
</dbReference>
<accession>A0A1M7MH78</accession>
<gene>
    <name evidence="7" type="ORF">SAMN05216179_1216</name>
</gene>
<dbReference type="Gene3D" id="3.40.1030.10">
    <property type="entry name" value="Nucleoside phosphorylase/phosphoribosyltransferase catalytic domain"/>
    <property type="match status" value="1"/>
</dbReference>
<dbReference type="RefSeq" id="WP_073200719.1">
    <property type="nucleotide sequence ID" value="NZ_FRCZ01000002.1"/>
</dbReference>
<name>A0A1M7MH78_9BACI</name>
<dbReference type="GO" id="GO:0000162">
    <property type="term" value="P:L-tryptophan biosynthetic process"/>
    <property type="evidence" value="ECO:0007669"/>
    <property type="project" value="UniProtKB-KW"/>
</dbReference>